<dbReference type="PANTHER" id="PTHR38101">
    <property type="entry name" value="UPF0307 PROTEIN YJGA"/>
    <property type="match status" value="1"/>
</dbReference>
<keyword evidence="3 5" id="KW-0699">rRNA-binding</keyword>
<accession>A0ABP3D3M1</accession>
<keyword evidence="2 5" id="KW-0690">Ribosome biogenesis</keyword>
<proteinExistence type="inferred from homology"/>
<dbReference type="Proteomes" id="UP001501476">
    <property type="component" value="Unassembled WGS sequence"/>
</dbReference>
<comment type="similarity">
    <text evidence="5">Belongs to the DarP family.</text>
</comment>
<comment type="function">
    <text evidence="5">Member of a network of 50S ribosomal subunit biogenesis factors which assembles along the 30S-50S interface, preventing incorrect 23S rRNA structures from forming. Promotes peptidyl transferase center (PTC) maturation.</text>
</comment>
<dbReference type="NCBIfam" id="NF003593">
    <property type="entry name" value="PRK05255.1-1"/>
    <property type="match status" value="1"/>
</dbReference>
<dbReference type="SUPFAM" id="SSF158710">
    <property type="entry name" value="PSPTO4464-like"/>
    <property type="match status" value="1"/>
</dbReference>
<dbReference type="Pfam" id="PF04751">
    <property type="entry name" value="DarP"/>
    <property type="match status" value="1"/>
</dbReference>
<name>A0ABP3D3M1_9GAMM</name>
<dbReference type="RefSeq" id="WP_286304535.1">
    <property type="nucleotide sequence ID" value="NZ_AP027741.1"/>
</dbReference>
<comment type="caution">
    <text evidence="6">The sequence shown here is derived from an EMBL/GenBank/DDBJ whole genome shotgun (WGS) entry which is preliminary data.</text>
</comment>
<keyword evidence="1 5" id="KW-0963">Cytoplasm</keyword>
<organism evidence="6 7">
    <name type="scientific">Methylophaga marina</name>
    <dbReference type="NCBI Taxonomy" id="45495"/>
    <lineage>
        <taxon>Bacteria</taxon>
        <taxon>Pseudomonadati</taxon>
        <taxon>Pseudomonadota</taxon>
        <taxon>Gammaproteobacteria</taxon>
        <taxon>Thiotrichales</taxon>
        <taxon>Piscirickettsiaceae</taxon>
        <taxon>Methylophaga</taxon>
    </lineage>
</organism>
<evidence type="ECO:0000256" key="5">
    <source>
        <dbReference type="HAMAP-Rule" id="MF_00765"/>
    </source>
</evidence>
<protein>
    <recommendedName>
        <fullName evidence="5">Dual-action ribosomal maturation protein DarP</fullName>
    </recommendedName>
    <alternativeName>
        <fullName evidence="5">Large ribosomal subunit assembly factor DarP</fullName>
    </alternativeName>
</protein>
<dbReference type="InterPro" id="IPR023153">
    <property type="entry name" value="DarP_sf"/>
</dbReference>
<keyword evidence="7" id="KW-1185">Reference proteome</keyword>
<dbReference type="CDD" id="cd16331">
    <property type="entry name" value="YjgA-like"/>
    <property type="match status" value="1"/>
</dbReference>
<dbReference type="Gene3D" id="1.10.60.30">
    <property type="entry name" value="PSPTO4464-like domains"/>
    <property type="match status" value="2"/>
</dbReference>
<evidence type="ECO:0000313" key="7">
    <source>
        <dbReference type="Proteomes" id="UP001501476"/>
    </source>
</evidence>
<evidence type="ECO:0000256" key="2">
    <source>
        <dbReference type="ARBA" id="ARBA00022517"/>
    </source>
</evidence>
<dbReference type="PIRSF" id="PIRSF016183">
    <property type="entry name" value="UCP016183"/>
    <property type="match status" value="1"/>
</dbReference>
<sequence>MSDFEHDQDADWPADWEFEKSKTQVKQELNALKELGRALIALPVKDLQKLDLSEDLYDAILSAQSMSKGALKRQVGYIGGLIANSDHEAINTKLQQLKQPHQGQVKQFHQLEQWRDRLLSGENEVYAELIHAFDDFDVQHVRQLVRNAQREAKQDKPPKSARQLFQYLQSQQQD</sequence>
<reference evidence="7" key="1">
    <citation type="journal article" date="2019" name="Int. J. Syst. Evol. Microbiol.">
        <title>The Global Catalogue of Microorganisms (GCM) 10K type strain sequencing project: providing services to taxonomists for standard genome sequencing and annotation.</title>
        <authorList>
            <consortium name="The Broad Institute Genomics Platform"/>
            <consortium name="The Broad Institute Genome Sequencing Center for Infectious Disease"/>
            <person name="Wu L."/>
            <person name="Ma J."/>
        </authorList>
    </citation>
    <scope>NUCLEOTIDE SEQUENCE [LARGE SCALE GENOMIC DNA]</scope>
    <source>
        <strain evidence="7">JCM 6886</strain>
    </source>
</reference>
<comment type="subcellular location">
    <subcellularLocation>
        <location evidence="5">Cytoplasm</location>
    </subcellularLocation>
    <text evidence="5">Associates with late stage pre-50S ribosomal subunits.</text>
</comment>
<dbReference type="HAMAP" id="MF_00765">
    <property type="entry name" value="DarP"/>
    <property type="match status" value="1"/>
</dbReference>
<evidence type="ECO:0000256" key="4">
    <source>
        <dbReference type="ARBA" id="ARBA00022884"/>
    </source>
</evidence>
<dbReference type="InterPro" id="IPR006839">
    <property type="entry name" value="DarP"/>
</dbReference>
<dbReference type="PANTHER" id="PTHR38101:SF1">
    <property type="entry name" value="UPF0307 PROTEIN YJGA"/>
    <property type="match status" value="1"/>
</dbReference>
<evidence type="ECO:0000256" key="3">
    <source>
        <dbReference type="ARBA" id="ARBA00022730"/>
    </source>
</evidence>
<gene>
    <name evidence="6" type="primary">yjgA</name>
    <name evidence="5" type="synonym">darP</name>
    <name evidence="6" type="ORF">GCM10008964_12450</name>
</gene>
<evidence type="ECO:0000313" key="6">
    <source>
        <dbReference type="EMBL" id="GAA0222451.1"/>
    </source>
</evidence>
<evidence type="ECO:0000256" key="1">
    <source>
        <dbReference type="ARBA" id="ARBA00022490"/>
    </source>
</evidence>
<keyword evidence="4 5" id="KW-0694">RNA-binding</keyword>
<dbReference type="EMBL" id="BAAADG010000004">
    <property type="protein sequence ID" value="GAA0222451.1"/>
    <property type="molecule type" value="Genomic_DNA"/>
</dbReference>